<evidence type="ECO:0000313" key="13">
    <source>
        <dbReference type="Proteomes" id="UP000292052"/>
    </source>
</evidence>
<keyword evidence="8" id="KW-0234">DNA repair</keyword>
<dbReference type="PANTHER" id="PTHR12891">
    <property type="entry name" value="DNA REPAIR/TRANSCRIPTION PROTEIN MET18/MMS19"/>
    <property type="match status" value="1"/>
</dbReference>
<evidence type="ECO:0000256" key="6">
    <source>
        <dbReference type="ARBA" id="ARBA00023242"/>
    </source>
</evidence>
<accession>A0A482VS20</accession>
<feature type="compositionally biased region" description="Basic and acidic residues" evidence="10">
    <location>
        <begin position="791"/>
        <end position="810"/>
    </location>
</feature>
<dbReference type="GO" id="GO:0006281">
    <property type="term" value="P:DNA repair"/>
    <property type="evidence" value="ECO:0007669"/>
    <property type="project" value="UniProtKB-UniRule"/>
</dbReference>
<evidence type="ECO:0000256" key="9">
    <source>
        <dbReference type="SAM" id="Coils"/>
    </source>
</evidence>
<evidence type="ECO:0000256" key="1">
    <source>
        <dbReference type="ARBA" id="ARBA00004123"/>
    </source>
</evidence>
<keyword evidence="4" id="KW-0677">Repeat</keyword>
<comment type="function">
    <text evidence="8">Key component of the cytosolic iron-sulfur protein assembly (CIA) complex, a multiprotein complex that mediates the incorporation of iron-sulfur cluster into apoproteins specifically involved in DNA metabolism and genomic integrity. In the CIA complex, MMS19 acts as an adapter between early-acting CIA components and a subset of cellular target iron-sulfur proteins.</text>
</comment>
<reference evidence="12 13" key="1">
    <citation type="submission" date="2017-03" db="EMBL/GenBank/DDBJ databases">
        <title>Genome of the blue death feigning beetle - Asbolus verrucosus.</title>
        <authorList>
            <person name="Rider S.D."/>
        </authorList>
    </citation>
    <scope>NUCLEOTIDE SEQUENCE [LARGE SCALE GENOMIC DNA]</scope>
    <source>
        <strain evidence="12">Butters</strain>
        <tissue evidence="12">Head and leg muscle</tissue>
    </source>
</reference>
<proteinExistence type="inferred from homology"/>
<dbReference type="GO" id="GO:0051604">
    <property type="term" value="P:protein maturation"/>
    <property type="evidence" value="ECO:0007669"/>
    <property type="project" value="UniProtKB-UniRule"/>
</dbReference>
<feature type="region of interest" description="Disordered" evidence="10">
    <location>
        <begin position="776"/>
        <end position="815"/>
    </location>
</feature>
<sequence>MEVDGNLVEEFKELTKENIEFSKKCTKIAQEINSGQLTIVQLVEQLGALLVDVSPNNRELAVLRGVIALAKFEQFPEGAATQILTALFHNVACQQQQQSDRQNIYKIFEILLHKCATELCTMGLDYVYGVISAVDGERDPKNLILLFNWYPKFLKTVKLGHLTEETFEILACYFPVDFKAPPQDPNTITRDKLAEALTPCLTAIPQFAELCFSLALEKIDSSLDVAKLDALKLLKELFNNPKPEVEAACLTTLTAVIKKMSPNPSLNGTVKDISDTVKRNLLPDSRLFEPSWKLLLHVAKASRDSCSFIVKDIAPILINTFNITATSGPKMVVLTVLVQFFYCYMNLLDDVEFDELKSIPLLCLKAALDENNDLSRTGFDGLRQISKFLPPHQNHLLLLDGILSRLRRDVKIDYSVLNILTEVTLKENNDFMRNVAVQLLANLINKCDDENVLQNYLNQFDENVSDLTLLTWLTKALVMRNHEKANIWIDKLVQLLEIDKNAASSFRIIVNDNFDSLSRKSFCNRTLLYQQKFFVVVSNKLSANYRPELNSYLLALGYLLEHTPRQAILLQFKKILKLIILCLDECEENEVLAVILQVIRDFIVQKEKCIEDHHQEFLTRLLKLAAFDKSMKVRILSLKCLQDYTSSFPTYKLLPHKMEVLKVLGKVIDDKKRIVRREAVEARSQWYLLDAPIVNLRNLLKMSSIERIKQNAEVAKQTIQELKSELNFLNNEYNNMLAKELLEENTRLLAAVEEARSRLIQLEMKNGIQQIPVPNQSAAAAAGKPESVPEVAKDAKPPKKEKPKKEKKPQEASAELPVDVGRLDLRIAKVEDVQKHPDADSLYVLKINCGEEKPRTVCSGLVKHVPIEELRDRVLVLLCNLKPVKMRGVTSEAMVMCASCESGVEVLSPPPGCVVGEHVHCEGYTRQPDP</sequence>
<dbReference type="GO" id="GO:0016226">
    <property type="term" value="P:iron-sulfur cluster assembly"/>
    <property type="evidence" value="ECO:0007669"/>
    <property type="project" value="UniProtKB-UniRule"/>
</dbReference>
<dbReference type="GO" id="GO:0000049">
    <property type="term" value="F:tRNA binding"/>
    <property type="evidence" value="ECO:0007669"/>
    <property type="project" value="UniProtKB-UniRule"/>
</dbReference>
<comment type="subcellular location">
    <subcellularLocation>
        <location evidence="8">Cytoplasm</location>
        <location evidence="8">Cytoskeleton</location>
        <location evidence="8">Spindle</location>
    </subcellularLocation>
    <subcellularLocation>
        <location evidence="1 8">Nucleus</location>
    </subcellularLocation>
</comment>
<gene>
    <name evidence="12" type="ORF">BDFB_002442</name>
</gene>
<dbReference type="Pfam" id="PF01588">
    <property type="entry name" value="tRNA_bind"/>
    <property type="match status" value="1"/>
</dbReference>
<dbReference type="InterPro" id="IPR029240">
    <property type="entry name" value="MMS19_N"/>
</dbReference>
<evidence type="ECO:0000256" key="10">
    <source>
        <dbReference type="SAM" id="MobiDB-lite"/>
    </source>
</evidence>
<dbReference type="InterPro" id="IPR012340">
    <property type="entry name" value="NA-bd_OB-fold"/>
</dbReference>
<dbReference type="Pfam" id="PF14500">
    <property type="entry name" value="MMS19_N"/>
    <property type="match status" value="1"/>
</dbReference>
<protein>
    <recommendedName>
        <fullName evidence="8">MMS19 nucleotide excision repair protein</fullName>
    </recommendedName>
</protein>
<keyword evidence="3 7" id="KW-0820">tRNA-binding</keyword>
<evidence type="ECO:0000256" key="8">
    <source>
        <dbReference type="RuleBase" id="RU367072"/>
    </source>
</evidence>
<evidence type="ECO:0000256" key="3">
    <source>
        <dbReference type="ARBA" id="ARBA00022555"/>
    </source>
</evidence>
<dbReference type="OrthoDB" id="342900at2759"/>
<dbReference type="InterPro" id="IPR039920">
    <property type="entry name" value="MMS19"/>
</dbReference>
<dbReference type="Pfam" id="PF12460">
    <property type="entry name" value="MMS19_C"/>
    <property type="match status" value="1"/>
</dbReference>
<feature type="non-terminal residue" evidence="12">
    <location>
        <position position="930"/>
    </location>
</feature>
<dbReference type="GO" id="GO:0097361">
    <property type="term" value="C:cytosolic [4Fe-4S] assembly targeting complex"/>
    <property type="evidence" value="ECO:0007669"/>
    <property type="project" value="UniProtKB-UniRule"/>
</dbReference>
<dbReference type="PROSITE" id="PS50886">
    <property type="entry name" value="TRBD"/>
    <property type="match status" value="1"/>
</dbReference>
<dbReference type="InterPro" id="IPR016024">
    <property type="entry name" value="ARM-type_fold"/>
</dbReference>
<evidence type="ECO:0000256" key="5">
    <source>
        <dbReference type="ARBA" id="ARBA00022884"/>
    </source>
</evidence>
<keyword evidence="9" id="KW-0175">Coiled coil</keyword>
<evidence type="ECO:0000256" key="7">
    <source>
        <dbReference type="PROSITE-ProRule" id="PRU00209"/>
    </source>
</evidence>
<keyword evidence="6 8" id="KW-0539">Nucleus</keyword>
<dbReference type="STRING" id="1661398.A0A482VS20"/>
<keyword evidence="8" id="KW-0227">DNA damage</keyword>
<dbReference type="PANTHER" id="PTHR12891:SF0">
    <property type="entry name" value="MMS19 NUCLEOTIDE EXCISION REPAIR PROTEIN HOMOLOG"/>
    <property type="match status" value="1"/>
</dbReference>
<keyword evidence="13" id="KW-1185">Reference proteome</keyword>
<comment type="subunit">
    <text evidence="8">Component of the CIA complex.</text>
</comment>
<dbReference type="AlphaFoldDB" id="A0A482VS20"/>
<dbReference type="SUPFAM" id="SSF48371">
    <property type="entry name" value="ARM repeat"/>
    <property type="match status" value="1"/>
</dbReference>
<dbReference type="InterPro" id="IPR011989">
    <property type="entry name" value="ARM-like"/>
</dbReference>
<dbReference type="GO" id="GO:0005819">
    <property type="term" value="C:spindle"/>
    <property type="evidence" value="ECO:0007669"/>
    <property type="project" value="UniProtKB-SubCell"/>
</dbReference>
<dbReference type="InterPro" id="IPR002547">
    <property type="entry name" value="tRNA-bd_dom"/>
</dbReference>
<dbReference type="EMBL" id="QDEB01070384">
    <property type="protein sequence ID" value="RZC35490.1"/>
    <property type="molecule type" value="Genomic_DNA"/>
</dbReference>
<comment type="caution">
    <text evidence="12">The sequence shown here is derived from an EMBL/GenBank/DDBJ whole genome shotgun (WGS) entry which is preliminary data.</text>
</comment>
<evidence type="ECO:0000313" key="12">
    <source>
        <dbReference type="EMBL" id="RZC35490.1"/>
    </source>
</evidence>
<dbReference type="SUPFAM" id="SSF50249">
    <property type="entry name" value="Nucleic acid-binding proteins"/>
    <property type="match status" value="1"/>
</dbReference>
<comment type="similarity">
    <text evidence="2 8">Belongs to the MET18/MMS19 family.</text>
</comment>
<dbReference type="InterPro" id="IPR024687">
    <property type="entry name" value="MMS19_C"/>
</dbReference>
<evidence type="ECO:0000259" key="11">
    <source>
        <dbReference type="PROSITE" id="PS50886"/>
    </source>
</evidence>
<feature type="coiled-coil region" evidence="9">
    <location>
        <begin position="705"/>
        <end position="765"/>
    </location>
</feature>
<name>A0A482VS20_ASBVE</name>
<dbReference type="Proteomes" id="UP000292052">
    <property type="component" value="Unassembled WGS sequence"/>
</dbReference>
<evidence type="ECO:0000256" key="2">
    <source>
        <dbReference type="ARBA" id="ARBA00009340"/>
    </source>
</evidence>
<dbReference type="GO" id="GO:0005634">
    <property type="term" value="C:nucleus"/>
    <property type="evidence" value="ECO:0007669"/>
    <property type="project" value="UniProtKB-SubCell"/>
</dbReference>
<organism evidence="12 13">
    <name type="scientific">Asbolus verrucosus</name>
    <name type="common">Desert ironclad beetle</name>
    <dbReference type="NCBI Taxonomy" id="1661398"/>
    <lineage>
        <taxon>Eukaryota</taxon>
        <taxon>Metazoa</taxon>
        <taxon>Ecdysozoa</taxon>
        <taxon>Arthropoda</taxon>
        <taxon>Hexapoda</taxon>
        <taxon>Insecta</taxon>
        <taxon>Pterygota</taxon>
        <taxon>Neoptera</taxon>
        <taxon>Endopterygota</taxon>
        <taxon>Coleoptera</taxon>
        <taxon>Polyphaga</taxon>
        <taxon>Cucujiformia</taxon>
        <taxon>Tenebrionidae</taxon>
        <taxon>Pimeliinae</taxon>
        <taxon>Asbolus</taxon>
    </lineage>
</organism>
<dbReference type="Gene3D" id="2.40.50.140">
    <property type="entry name" value="Nucleic acid-binding proteins"/>
    <property type="match status" value="1"/>
</dbReference>
<dbReference type="Gene3D" id="1.25.10.10">
    <property type="entry name" value="Leucine-rich Repeat Variant"/>
    <property type="match status" value="2"/>
</dbReference>
<keyword evidence="5 7" id="KW-0694">RNA-binding</keyword>
<evidence type="ECO:0000256" key="4">
    <source>
        <dbReference type="ARBA" id="ARBA00022737"/>
    </source>
</evidence>
<keyword evidence="8" id="KW-0206">Cytoskeleton</keyword>
<keyword evidence="8" id="KW-0963">Cytoplasm</keyword>
<dbReference type="CDD" id="cd02799">
    <property type="entry name" value="tRNA_bind_EMAP-II_like"/>
    <property type="match status" value="1"/>
</dbReference>
<feature type="domain" description="TRNA-binding" evidence="11">
    <location>
        <begin position="819"/>
        <end position="920"/>
    </location>
</feature>